<keyword evidence="2" id="KW-1185">Reference proteome</keyword>
<accession>A0ACC1K4I1</accession>
<organism evidence="1 2">
    <name type="scientific">Coemansia nantahalensis</name>
    <dbReference type="NCBI Taxonomy" id="2789366"/>
    <lineage>
        <taxon>Eukaryota</taxon>
        <taxon>Fungi</taxon>
        <taxon>Fungi incertae sedis</taxon>
        <taxon>Zoopagomycota</taxon>
        <taxon>Kickxellomycotina</taxon>
        <taxon>Kickxellomycetes</taxon>
        <taxon>Kickxellales</taxon>
        <taxon>Kickxellaceae</taxon>
        <taxon>Coemansia</taxon>
    </lineage>
</organism>
<sequence length="160" mass="17406">MDRVIANGTGIGTRYPAATDVAKESGAAVFGGVELVDDPTSERYIGHGVAHRDPKTGAPVDARVHIPTRGELYPEEFALAQTADPDAVTHREKLASMYNIAKPDKYHANWYRAKSIANRLAAKLARSQLRAEKAAMQWDLATLEMSAVAEESRGLSFARL</sequence>
<dbReference type="Proteomes" id="UP001140234">
    <property type="component" value="Unassembled WGS sequence"/>
</dbReference>
<gene>
    <name evidence="1" type="ORF">IWQ57_001537</name>
</gene>
<evidence type="ECO:0000313" key="1">
    <source>
        <dbReference type="EMBL" id="KAJ2772942.1"/>
    </source>
</evidence>
<reference evidence="1" key="1">
    <citation type="submission" date="2022-07" db="EMBL/GenBank/DDBJ databases">
        <title>Phylogenomic reconstructions and comparative analyses of Kickxellomycotina fungi.</title>
        <authorList>
            <person name="Reynolds N.K."/>
            <person name="Stajich J.E."/>
            <person name="Barry K."/>
            <person name="Grigoriev I.V."/>
            <person name="Crous P."/>
            <person name="Smith M.E."/>
        </authorList>
    </citation>
    <scope>NUCLEOTIDE SEQUENCE</scope>
    <source>
        <strain evidence="1">CBS 109366</strain>
    </source>
</reference>
<dbReference type="EMBL" id="JANBUJ010000294">
    <property type="protein sequence ID" value="KAJ2772942.1"/>
    <property type="molecule type" value="Genomic_DNA"/>
</dbReference>
<proteinExistence type="predicted"/>
<name>A0ACC1K4I1_9FUNG</name>
<comment type="caution">
    <text evidence="1">The sequence shown here is derived from an EMBL/GenBank/DDBJ whole genome shotgun (WGS) entry which is preliminary data.</text>
</comment>
<protein>
    <submittedName>
        <fullName evidence="1">Uncharacterized protein</fullName>
    </submittedName>
</protein>
<evidence type="ECO:0000313" key="2">
    <source>
        <dbReference type="Proteomes" id="UP001140234"/>
    </source>
</evidence>